<evidence type="ECO:0000313" key="7">
    <source>
        <dbReference type="RefSeq" id="WP_028310475.1"/>
    </source>
</evidence>
<dbReference type="AlphaFoldDB" id="A0A8B6X211"/>
<keyword evidence="4" id="KW-0804">Transcription</keyword>
<dbReference type="GO" id="GO:0003700">
    <property type="term" value="F:DNA-binding transcription factor activity"/>
    <property type="evidence" value="ECO:0007669"/>
    <property type="project" value="InterPro"/>
</dbReference>
<dbReference type="InterPro" id="IPR036388">
    <property type="entry name" value="WH-like_DNA-bd_sf"/>
</dbReference>
<dbReference type="Pfam" id="PF03466">
    <property type="entry name" value="LysR_substrate"/>
    <property type="match status" value="1"/>
</dbReference>
<dbReference type="PROSITE" id="PS50931">
    <property type="entry name" value="HTH_LYSR"/>
    <property type="match status" value="1"/>
</dbReference>
<keyword evidence="2" id="KW-0805">Transcription regulation</keyword>
<dbReference type="GO" id="GO:0043565">
    <property type="term" value="F:sequence-specific DNA binding"/>
    <property type="evidence" value="ECO:0007669"/>
    <property type="project" value="TreeGrafter"/>
</dbReference>
<dbReference type="InterPro" id="IPR005119">
    <property type="entry name" value="LysR_subst-bd"/>
</dbReference>
<keyword evidence="6" id="KW-1185">Reference proteome</keyword>
<dbReference type="RefSeq" id="WP_028310475.1">
    <property type="nucleotide sequence ID" value="NZ_AXWS01000007.1"/>
</dbReference>
<reference evidence="7" key="3">
    <citation type="submission" date="2025-08" db="UniProtKB">
        <authorList>
            <consortium name="RefSeq"/>
        </authorList>
    </citation>
    <scope>IDENTIFICATION</scope>
</reference>
<protein>
    <submittedName>
        <fullName evidence="7">LysR family transcriptional regulator</fullName>
    </submittedName>
</protein>
<keyword evidence="3" id="KW-0238">DNA-binding</keyword>
<dbReference type="SUPFAM" id="SSF53850">
    <property type="entry name" value="Periplasmic binding protein-like II"/>
    <property type="match status" value="1"/>
</dbReference>
<dbReference type="OrthoDB" id="9026421at2"/>
<evidence type="ECO:0000256" key="2">
    <source>
        <dbReference type="ARBA" id="ARBA00023015"/>
    </source>
</evidence>
<evidence type="ECO:0000313" key="6">
    <source>
        <dbReference type="Proteomes" id="UP000675920"/>
    </source>
</evidence>
<proteinExistence type="inferred from homology"/>
<dbReference type="InterPro" id="IPR000847">
    <property type="entry name" value="LysR_HTH_N"/>
</dbReference>
<dbReference type="PANTHER" id="PTHR30537">
    <property type="entry name" value="HTH-TYPE TRANSCRIPTIONAL REGULATOR"/>
    <property type="match status" value="1"/>
</dbReference>
<dbReference type="InterPro" id="IPR058163">
    <property type="entry name" value="LysR-type_TF_proteobact-type"/>
</dbReference>
<evidence type="ECO:0000256" key="3">
    <source>
        <dbReference type="ARBA" id="ARBA00023125"/>
    </source>
</evidence>
<name>A0A8B6X211_9BURK</name>
<comment type="similarity">
    <text evidence="1">Belongs to the LysR transcriptional regulatory family.</text>
</comment>
<dbReference type="FunFam" id="1.10.10.10:FF:000001">
    <property type="entry name" value="LysR family transcriptional regulator"/>
    <property type="match status" value="1"/>
</dbReference>
<dbReference type="Proteomes" id="UP000675920">
    <property type="component" value="Unplaced"/>
</dbReference>
<dbReference type="SUPFAM" id="SSF46785">
    <property type="entry name" value="Winged helix' DNA-binding domain"/>
    <property type="match status" value="1"/>
</dbReference>
<dbReference type="Pfam" id="PF00126">
    <property type="entry name" value="HTH_1"/>
    <property type="match status" value="1"/>
</dbReference>
<dbReference type="Gene3D" id="1.10.10.10">
    <property type="entry name" value="Winged helix-like DNA-binding domain superfamily/Winged helix DNA-binding domain"/>
    <property type="match status" value="1"/>
</dbReference>
<dbReference type="PANTHER" id="PTHR30537:SF35">
    <property type="entry name" value="TRANSCRIPTIONAL REGULATORY PROTEIN"/>
    <property type="match status" value="1"/>
</dbReference>
<evidence type="ECO:0000256" key="4">
    <source>
        <dbReference type="ARBA" id="ARBA00023163"/>
    </source>
</evidence>
<evidence type="ECO:0000256" key="1">
    <source>
        <dbReference type="ARBA" id="ARBA00009437"/>
    </source>
</evidence>
<evidence type="ECO:0000259" key="5">
    <source>
        <dbReference type="PROSITE" id="PS50931"/>
    </source>
</evidence>
<reference evidence="7" key="2">
    <citation type="journal article" date="2008" name="Microbiology">
        <title>Structure and function of the LysR-type transcriptional regulator (LTTR) family proteins.</title>
        <authorList>
            <person name="Maddocks S.E."/>
            <person name="Oyston P.C.F."/>
        </authorList>
    </citation>
    <scope>NUCLEOTIDE SEQUENCE</scope>
</reference>
<dbReference type="CDD" id="cd08422">
    <property type="entry name" value="PBP2_CrgA_like"/>
    <property type="match status" value="1"/>
</dbReference>
<feature type="domain" description="HTH lysR-type" evidence="5">
    <location>
        <begin position="1"/>
        <end position="59"/>
    </location>
</feature>
<dbReference type="Gene3D" id="3.40.190.290">
    <property type="match status" value="1"/>
</dbReference>
<organism evidence="6 7">
    <name type="scientific">Derxia gummosa DSM 723</name>
    <dbReference type="NCBI Taxonomy" id="1121388"/>
    <lineage>
        <taxon>Bacteria</taxon>
        <taxon>Pseudomonadati</taxon>
        <taxon>Pseudomonadota</taxon>
        <taxon>Betaproteobacteria</taxon>
        <taxon>Burkholderiales</taxon>
        <taxon>Alcaligenaceae</taxon>
        <taxon>Derxia</taxon>
    </lineage>
</organism>
<accession>A0A8B6X211</accession>
<sequence>MDGLLGLKVFREVVDAGSFAGAAERLGLSAAMTSKHIAALERRVGARLLNRTSRHLSLTEAGERYHAHAAGALELLDEAEAELLGIQDRPRGLLRVTAPVWAATPRFARMLVDYHARYPEVVVDLRLENRKVDLASEGFDLALRVTNEPTPSLVARPVCPIRLLLVAAPAYLDRAGRPAGPDDIPRLDAILPTYVDMSSVTMNGPAGPARLRPRSVLKTDDTLLALRAVQAGLGIAWLPDVLIVDDLAEGRLERLLSDHEHPPFMLHALWASRRFTPPKLRSFVDFAVAALG</sequence>
<dbReference type="InterPro" id="IPR036390">
    <property type="entry name" value="WH_DNA-bd_sf"/>
</dbReference>
<reference evidence="7" key="1">
    <citation type="journal article" date="1993" name="Annu. Rev. Microbiol.">
        <title>Molecular biology of the LysR family of transcriptional regulators.</title>
        <authorList>
            <person name="Schell M.A."/>
        </authorList>
    </citation>
    <scope>NUCLEOTIDE SEQUENCE</scope>
</reference>
<dbReference type="GO" id="GO:0006351">
    <property type="term" value="P:DNA-templated transcription"/>
    <property type="evidence" value="ECO:0007669"/>
    <property type="project" value="TreeGrafter"/>
</dbReference>